<dbReference type="PANTHER" id="PTHR43649:SF30">
    <property type="entry name" value="ABC TRANSPORTER SUBSTRATE-BINDING PROTEIN"/>
    <property type="match status" value="1"/>
</dbReference>
<accession>A0ABS8YB67</accession>
<keyword evidence="2" id="KW-0732">Signal</keyword>
<protein>
    <submittedName>
        <fullName evidence="3">ABC transporter substrate-binding protein</fullName>
    </submittedName>
</protein>
<evidence type="ECO:0000313" key="4">
    <source>
        <dbReference type="Proteomes" id="UP001199916"/>
    </source>
</evidence>
<feature type="chain" id="PRO_5046151906" evidence="2">
    <location>
        <begin position="30"/>
        <end position="458"/>
    </location>
</feature>
<dbReference type="Proteomes" id="UP001199916">
    <property type="component" value="Unassembled WGS sequence"/>
</dbReference>
<feature type="compositionally biased region" description="Low complexity" evidence="1">
    <location>
        <begin position="29"/>
        <end position="39"/>
    </location>
</feature>
<keyword evidence="4" id="KW-1185">Reference proteome</keyword>
<dbReference type="InterPro" id="IPR006059">
    <property type="entry name" value="SBP"/>
</dbReference>
<dbReference type="PROSITE" id="PS51257">
    <property type="entry name" value="PROKAR_LIPOPROTEIN"/>
    <property type="match status" value="1"/>
</dbReference>
<dbReference type="SUPFAM" id="SSF53850">
    <property type="entry name" value="Periplasmic binding protein-like II"/>
    <property type="match status" value="1"/>
</dbReference>
<evidence type="ECO:0000256" key="1">
    <source>
        <dbReference type="SAM" id="MobiDB-lite"/>
    </source>
</evidence>
<feature type="signal peptide" evidence="2">
    <location>
        <begin position="1"/>
        <end position="29"/>
    </location>
</feature>
<dbReference type="EMBL" id="JAJNBZ010000004">
    <property type="protein sequence ID" value="MCE5169226.1"/>
    <property type="molecule type" value="Genomic_DNA"/>
</dbReference>
<sequence>MQMQAKWMLLLLLCFTMLVGCGQSGSSNAGQAADKAAGQGISGAEPSGDKKPNGGEENIELTFYYPIAVGGPLTSVVENMTKKFTEKHPNITVKPVYTGSYADTTTKIQAGIQAQQPPDVAVMLSTELFSMLDTNAILPLDDFIAKESGDVLQDFYPAFLANSQVEGKTYSIPFQRSTIVLYYNKDVFKEADLDPEQPPKTWADLVEVAAKVKKAGRHGIEVPGSGFAYWMFQQFALQNMSDPKQNLMTQDGKKVFFDTPENIEALQFWHDLSLKHKVMPDGVIEWATVPTDFLEQRTAMMIHTTGNLTNIKNNAKFDFGVAFLPMSKQYGSPTGGGNLYIFKDIDPKKQVAAWEFIKFMTEPEQAAQWSIDTGYVAVRKSAYETDVMKTYAADFPQSVVARDQLEHAYAELSTHNNGKVSKALTDQVQAVLTGTTDAATALKKAQEEAERALKPFNK</sequence>
<dbReference type="PANTHER" id="PTHR43649">
    <property type="entry name" value="ARABINOSE-BINDING PROTEIN-RELATED"/>
    <property type="match status" value="1"/>
</dbReference>
<dbReference type="CDD" id="cd14748">
    <property type="entry name" value="PBP2_UgpB"/>
    <property type="match status" value="1"/>
</dbReference>
<proteinExistence type="predicted"/>
<feature type="region of interest" description="Disordered" evidence="1">
    <location>
        <begin position="29"/>
        <end position="55"/>
    </location>
</feature>
<evidence type="ECO:0000313" key="3">
    <source>
        <dbReference type="EMBL" id="MCE5169226.1"/>
    </source>
</evidence>
<dbReference type="RefSeq" id="WP_233696278.1">
    <property type="nucleotide sequence ID" value="NZ_JAJNBZ010000004.1"/>
</dbReference>
<gene>
    <name evidence="3" type="ORF">LQV63_07875</name>
</gene>
<name>A0ABS8YB67_9BACL</name>
<reference evidence="3 4" key="1">
    <citation type="submission" date="2021-11" db="EMBL/GenBank/DDBJ databases">
        <title>Draft genome sequence of Paenibacillus profundus YoMME, a new Gram-positive bacteria with exoelectrogenic properties.</title>
        <authorList>
            <person name="Hubenova Y."/>
            <person name="Hubenova E."/>
            <person name="Manasiev Y."/>
            <person name="Peykov S."/>
            <person name="Mitov M."/>
        </authorList>
    </citation>
    <scope>NUCLEOTIDE SEQUENCE [LARGE SCALE GENOMIC DNA]</scope>
    <source>
        <strain evidence="3 4">YoMME</strain>
    </source>
</reference>
<comment type="caution">
    <text evidence="3">The sequence shown here is derived from an EMBL/GenBank/DDBJ whole genome shotgun (WGS) entry which is preliminary data.</text>
</comment>
<dbReference type="Gene3D" id="3.40.190.10">
    <property type="entry name" value="Periplasmic binding protein-like II"/>
    <property type="match status" value="2"/>
</dbReference>
<organism evidence="3 4">
    <name type="scientific">Paenibacillus profundus</name>
    <dbReference type="NCBI Taxonomy" id="1173085"/>
    <lineage>
        <taxon>Bacteria</taxon>
        <taxon>Bacillati</taxon>
        <taxon>Bacillota</taxon>
        <taxon>Bacilli</taxon>
        <taxon>Bacillales</taxon>
        <taxon>Paenibacillaceae</taxon>
        <taxon>Paenibacillus</taxon>
    </lineage>
</organism>
<evidence type="ECO:0000256" key="2">
    <source>
        <dbReference type="SAM" id="SignalP"/>
    </source>
</evidence>
<dbReference type="InterPro" id="IPR050490">
    <property type="entry name" value="Bact_solute-bd_prot1"/>
</dbReference>
<dbReference type="Pfam" id="PF13416">
    <property type="entry name" value="SBP_bac_8"/>
    <property type="match status" value="1"/>
</dbReference>